<protein>
    <submittedName>
        <fullName evidence="5">VRR-NUC domain-containing protein</fullName>
    </submittedName>
</protein>
<evidence type="ECO:0000313" key="5">
    <source>
        <dbReference type="EMBL" id="HIY94959.1"/>
    </source>
</evidence>
<evidence type="ECO:0000259" key="4">
    <source>
        <dbReference type="SMART" id="SM00990"/>
    </source>
</evidence>
<evidence type="ECO:0000313" key="6">
    <source>
        <dbReference type="Proteomes" id="UP000824134"/>
    </source>
</evidence>
<sequence>MTAAELRAREINAWSEKDFQQRVINLAESLGYSLIYHTHDSRRSQPGFPDLVLVNPSARRVLFRELKSAKGRISPDQKRWGEGLLQAGADFDFWYPKDWASGKIMDQLKGGKHA</sequence>
<dbReference type="SMART" id="SM00990">
    <property type="entry name" value="VRR_NUC"/>
    <property type="match status" value="1"/>
</dbReference>
<comment type="cofactor">
    <cofactor evidence="1">
        <name>Mg(2+)</name>
        <dbReference type="ChEBI" id="CHEBI:18420"/>
    </cofactor>
</comment>
<comment type="caution">
    <text evidence="5">The sequence shown here is derived from an EMBL/GenBank/DDBJ whole genome shotgun (WGS) entry which is preliminary data.</text>
</comment>
<dbReference type="AlphaFoldDB" id="A0A9D1ZVT0"/>
<dbReference type="GO" id="GO:0004518">
    <property type="term" value="F:nuclease activity"/>
    <property type="evidence" value="ECO:0007669"/>
    <property type="project" value="UniProtKB-KW"/>
</dbReference>
<gene>
    <name evidence="5" type="ORF">H9821_04755</name>
</gene>
<evidence type="ECO:0000256" key="1">
    <source>
        <dbReference type="ARBA" id="ARBA00001946"/>
    </source>
</evidence>
<dbReference type="EMBL" id="DXCN01000039">
    <property type="protein sequence ID" value="HIY94959.1"/>
    <property type="molecule type" value="Genomic_DNA"/>
</dbReference>
<dbReference type="GO" id="GO:0016788">
    <property type="term" value="F:hydrolase activity, acting on ester bonds"/>
    <property type="evidence" value="ECO:0007669"/>
    <property type="project" value="InterPro"/>
</dbReference>
<dbReference type="GO" id="GO:0003676">
    <property type="term" value="F:nucleic acid binding"/>
    <property type="evidence" value="ECO:0007669"/>
    <property type="project" value="InterPro"/>
</dbReference>
<name>A0A9D1ZVT0_9MICC</name>
<keyword evidence="2" id="KW-0540">Nuclease</keyword>
<dbReference type="Pfam" id="PF08774">
    <property type="entry name" value="VRR_NUC"/>
    <property type="match status" value="1"/>
</dbReference>
<dbReference type="Proteomes" id="UP000824134">
    <property type="component" value="Unassembled WGS sequence"/>
</dbReference>
<accession>A0A9D1ZVT0</accession>
<dbReference type="Gene3D" id="3.40.1350.10">
    <property type="match status" value="1"/>
</dbReference>
<organism evidence="5 6">
    <name type="scientific">Candidatus Rothia avicola</name>
    <dbReference type="NCBI Taxonomy" id="2840478"/>
    <lineage>
        <taxon>Bacteria</taxon>
        <taxon>Bacillati</taxon>
        <taxon>Actinomycetota</taxon>
        <taxon>Actinomycetes</taxon>
        <taxon>Micrococcales</taxon>
        <taxon>Micrococcaceae</taxon>
        <taxon>Rothia</taxon>
    </lineage>
</organism>
<evidence type="ECO:0000256" key="2">
    <source>
        <dbReference type="ARBA" id="ARBA00022722"/>
    </source>
</evidence>
<keyword evidence="3" id="KW-0378">Hydrolase</keyword>
<evidence type="ECO:0000256" key="3">
    <source>
        <dbReference type="ARBA" id="ARBA00022801"/>
    </source>
</evidence>
<dbReference type="InterPro" id="IPR014883">
    <property type="entry name" value="VRR_NUC"/>
</dbReference>
<dbReference type="InterPro" id="IPR011856">
    <property type="entry name" value="tRNA_endonuc-like_dom_sf"/>
</dbReference>
<reference evidence="5" key="1">
    <citation type="journal article" date="2021" name="PeerJ">
        <title>Extensive microbial diversity within the chicken gut microbiome revealed by metagenomics and culture.</title>
        <authorList>
            <person name="Gilroy R."/>
            <person name="Ravi A."/>
            <person name="Getino M."/>
            <person name="Pursley I."/>
            <person name="Horton D.L."/>
            <person name="Alikhan N.F."/>
            <person name="Baker D."/>
            <person name="Gharbi K."/>
            <person name="Hall N."/>
            <person name="Watson M."/>
            <person name="Adriaenssens E.M."/>
            <person name="Foster-Nyarko E."/>
            <person name="Jarju S."/>
            <person name="Secka A."/>
            <person name="Antonio M."/>
            <person name="Oren A."/>
            <person name="Chaudhuri R.R."/>
            <person name="La Ragione R."/>
            <person name="Hildebrand F."/>
            <person name="Pallen M.J."/>
        </authorList>
    </citation>
    <scope>NUCLEOTIDE SEQUENCE</scope>
    <source>
        <strain evidence="5">ChiHjej12B11-9195</strain>
    </source>
</reference>
<proteinExistence type="predicted"/>
<feature type="domain" description="VRR-NUC" evidence="4">
    <location>
        <begin position="14"/>
        <end position="98"/>
    </location>
</feature>
<reference evidence="5" key="2">
    <citation type="submission" date="2021-04" db="EMBL/GenBank/DDBJ databases">
        <authorList>
            <person name="Gilroy R."/>
        </authorList>
    </citation>
    <scope>NUCLEOTIDE SEQUENCE</scope>
    <source>
        <strain evidence="5">ChiHjej12B11-9195</strain>
    </source>
</reference>